<evidence type="ECO:0000259" key="1">
    <source>
        <dbReference type="Pfam" id="PF13470"/>
    </source>
</evidence>
<name>A0A6G1U1T5_9BACT</name>
<dbReference type="InterPro" id="IPR002716">
    <property type="entry name" value="PIN_dom"/>
</dbReference>
<proteinExistence type="predicted"/>
<accession>A0A6G1U1T5</accession>
<dbReference type="InterPro" id="IPR002850">
    <property type="entry name" value="PIN_toxin-like"/>
</dbReference>
<comment type="caution">
    <text evidence="2">The sequence shown here is derived from an EMBL/GenBank/DDBJ whole genome shotgun (WGS) entry which is preliminary data.</text>
</comment>
<organism evidence="2 3">
    <name type="scientific">Segatella copri</name>
    <dbReference type="NCBI Taxonomy" id="165179"/>
    <lineage>
        <taxon>Bacteria</taxon>
        <taxon>Pseudomonadati</taxon>
        <taxon>Bacteroidota</taxon>
        <taxon>Bacteroidia</taxon>
        <taxon>Bacteroidales</taxon>
        <taxon>Prevotellaceae</taxon>
        <taxon>Segatella</taxon>
    </lineage>
</organism>
<dbReference type="AlphaFoldDB" id="A0A6G1U1T5"/>
<dbReference type="CDD" id="cd09854">
    <property type="entry name" value="PIN_VapC-like"/>
    <property type="match status" value="1"/>
</dbReference>
<sequence length="134" mass="15509">MSRLVLDTNCLIQIVSPRSKYHFLWDSFVRGENTLCISNEIIEEYVEIMQLLMGNAAAEYVVKTILNSRFTELVVPYYNFNLIEVDKDDNKFVDCAIAAHAKCIVTNDHHYDVLKTIPFPKVEVVSLVDFLKYQ</sequence>
<feature type="domain" description="PIN" evidence="1">
    <location>
        <begin position="3"/>
        <end position="110"/>
    </location>
</feature>
<dbReference type="Pfam" id="PF13470">
    <property type="entry name" value="PIN_3"/>
    <property type="match status" value="1"/>
</dbReference>
<dbReference type="PANTHER" id="PTHR34610">
    <property type="entry name" value="SSL7007 PROTEIN"/>
    <property type="match status" value="1"/>
</dbReference>
<gene>
    <name evidence="2" type="ORF">F7D73_11360</name>
</gene>
<protein>
    <submittedName>
        <fullName evidence="2">Putative toxin-antitoxin system toxin component, PIN family</fullName>
    </submittedName>
</protein>
<dbReference type="Gene3D" id="3.40.50.1010">
    <property type="entry name" value="5'-nuclease"/>
    <property type="match status" value="1"/>
</dbReference>
<dbReference type="InterPro" id="IPR029060">
    <property type="entry name" value="PIN-like_dom_sf"/>
</dbReference>
<dbReference type="EMBL" id="VZCB01000081">
    <property type="protein sequence ID" value="MQN81534.1"/>
    <property type="molecule type" value="Genomic_DNA"/>
</dbReference>
<reference evidence="2 3" key="1">
    <citation type="submission" date="2019-09" db="EMBL/GenBank/DDBJ databases">
        <title>Distinct polysaccharide growth profiles of human intestinal Prevotella copri isolates.</title>
        <authorList>
            <person name="Fehlner-Peach H."/>
            <person name="Magnabosco C."/>
            <person name="Raghavan V."/>
            <person name="Scher J.U."/>
            <person name="Tett A."/>
            <person name="Cox L.M."/>
            <person name="Gottsegen C."/>
            <person name="Watters A."/>
            <person name="Wiltshire- Gordon J.D."/>
            <person name="Segata N."/>
            <person name="Bonneau R."/>
            <person name="Littman D.R."/>
        </authorList>
    </citation>
    <scope>NUCLEOTIDE SEQUENCE [LARGE SCALE GENOMIC DNA]</scope>
    <source>
        <strain evidence="3">iA622</strain>
    </source>
</reference>
<dbReference type="Proteomes" id="UP000480425">
    <property type="component" value="Unassembled WGS sequence"/>
</dbReference>
<dbReference type="PANTHER" id="PTHR34610:SF3">
    <property type="entry name" value="SSL7007 PROTEIN"/>
    <property type="match status" value="1"/>
</dbReference>
<evidence type="ECO:0000313" key="2">
    <source>
        <dbReference type="EMBL" id="MQN81534.1"/>
    </source>
</evidence>
<dbReference type="RefSeq" id="WP_153124800.1">
    <property type="nucleotide sequence ID" value="NZ_VZCB01000081.1"/>
</dbReference>
<evidence type="ECO:0000313" key="3">
    <source>
        <dbReference type="Proteomes" id="UP000480425"/>
    </source>
</evidence>
<dbReference type="SUPFAM" id="SSF88723">
    <property type="entry name" value="PIN domain-like"/>
    <property type="match status" value="1"/>
</dbReference>
<dbReference type="OrthoDB" id="9802590at2"/>
<dbReference type="NCBIfam" id="TIGR00305">
    <property type="entry name" value="putative toxin-antitoxin system toxin component, PIN family"/>
    <property type="match status" value="1"/>
</dbReference>